<dbReference type="NCBIfam" id="TIGR00675">
    <property type="entry name" value="dcm"/>
    <property type="match status" value="1"/>
</dbReference>
<dbReference type="GO" id="GO:0003886">
    <property type="term" value="F:DNA (cytosine-5-)-methyltransferase activity"/>
    <property type="evidence" value="ECO:0007669"/>
    <property type="project" value="UniProtKB-EC"/>
</dbReference>
<keyword evidence="2 5" id="KW-0808">Transferase</keyword>
<dbReference type="EC" id="2.1.1.37" evidence="7"/>
<dbReference type="SUPFAM" id="SSF53335">
    <property type="entry name" value="S-adenosyl-L-methionine-dependent methyltransferases"/>
    <property type="match status" value="1"/>
</dbReference>
<reference evidence="8 9" key="1">
    <citation type="journal article" date="2016" name="Eur. J. Clin. Microbiol. Infect. Dis.">
        <title>Whole genome sequencing as a tool for phylogenetic analysis of clinical strains of Mitis group streptococci.</title>
        <authorList>
            <person name="Rasmussen L.H."/>
            <person name="Dargis R."/>
            <person name="Hojholt K."/>
            <person name="Christensen J.J."/>
            <person name="Skovgaard O."/>
            <person name="Justesen U.S."/>
            <person name="Rosenvinge F.S."/>
            <person name="Moser C."/>
            <person name="Lukjancenko O."/>
            <person name="Rasmussen S."/>
            <person name="Nielsen X.C."/>
        </authorList>
    </citation>
    <scope>NUCLEOTIDE SEQUENCE [LARGE SCALE GENOMIC DNA]</scope>
    <source>
        <strain evidence="8 9">OD_317805_11</strain>
    </source>
</reference>
<protein>
    <recommendedName>
        <fullName evidence="7">Cytosine-specific methyltransferase</fullName>
        <ecNumber evidence="7">2.1.1.37</ecNumber>
    </recommendedName>
</protein>
<name>A0A1X1KJE5_STRMT</name>
<dbReference type="Gene3D" id="3.90.120.10">
    <property type="entry name" value="DNA Methylase, subunit A, domain 2"/>
    <property type="match status" value="1"/>
</dbReference>
<dbReference type="RefSeq" id="WP_084891032.1">
    <property type="nucleotide sequence ID" value="NZ_NCVK01000058.1"/>
</dbReference>
<evidence type="ECO:0000256" key="6">
    <source>
        <dbReference type="RuleBase" id="RU000416"/>
    </source>
</evidence>
<dbReference type="Proteomes" id="UP000193517">
    <property type="component" value="Unassembled WGS sequence"/>
</dbReference>
<dbReference type="AlphaFoldDB" id="A0A1X1KJE5"/>
<dbReference type="PANTHER" id="PTHR10629:SF52">
    <property type="entry name" value="DNA (CYTOSINE-5)-METHYLTRANSFERASE 1"/>
    <property type="match status" value="1"/>
</dbReference>
<dbReference type="InterPro" id="IPR018117">
    <property type="entry name" value="C5_DNA_meth_AS"/>
</dbReference>
<evidence type="ECO:0000313" key="8">
    <source>
        <dbReference type="EMBL" id="ORO99524.1"/>
    </source>
</evidence>
<dbReference type="EMBL" id="NCVK01000058">
    <property type="protein sequence ID" value="ORO99524.1"/>
    <property type="molecule type" value="Genomic_DNA"/>
</dbReference>
<sequence>MNYVELFSGAGGLGLGFEEAGFKNVFAVEYDPQISKTYQRNFPQNKLIVADIKTLNDEEILKLSEGKKIDVVIGGPPCQGFSLAGNIGRTFVEDERNYLFKEFVRVVSFLKPSVFVMENVARMASHNKGKTIEEVKKSFEDIGYEVQYQVLQAADYGVPQKRQRIFVVGTLGQDFFYPEKTLSDYMTVKEAIDDLPPLQSGEESEVPNHFAMKHSQQMLEKMSYVKDGGDRNSIPIEIRPKSGDIRKYIRYDSNQPAVTVTGDMRKVFHYNQNRALTPRELARLQSFPDEFVFEGSSINIQQQIGNAVPPKLSYAIATEVKRSLEEK</sequence>
<proteinExistence type="inferred from homology"/>
<evidence type="ECO:0000313" key="9">
    <source>
        <dbReference type="Proteomes" id="UP000193517"/>
    </source>
</evidence>
<comment type="catalytic activity">
    <reaction evidence="7">
        <text>a 2'-deoxycytidine in DNA + S-adenosyl-L-methionine = a 5-methyl-2'-deoxycytidine in DNA + S-adenosyl-L-homocysteine + H(+)</text>
        <dbReference type="Rhea" id="RHEA:13681"/>
        <dbReference type="Rhea" id="RHEA-COMP:11369"/>
        <dbReference type="Rhea" id="RHEA-COMP:11370"/>
        <dbReference type="ChEBI" id="CHEBI:15378"/>
        <dbReference type="ChEBI" id="CHEBI:57856"/>
        <dbReference type="ChEBI" id="CHEBI:59789"/>
        <dbReference type="ChEBI" id="CHEBI:85452"/>
        <dbReference type="ChEBI" id="CHEBI:85454"/>
        <dbReference type="EC" id="2.1.1.37"/>
    </reaction>
</comment>
<dbReference type="InterPro" id="IPR050390">
    <property type="entry name" value="C5-Methyltransferase"/>
</dbReference>
<dbReference type="PANTHER" id="PTHR10629">
    <property type="entry name" value="CYTOSINE-SPECIFIC METHYLTRANSFERASE"/>
    <property type="match status" value="1"/>
</dbReference>
<dbReference type="Pfam" id="PF00145">
    <property type="entry name" value="DNA_methylase"/>
    <property type="match status" value="1"/>
</dbReference>
<evidence type="ECO:0000256" key="3">
    <source>
        <dbReference type="ARBA" id="ARBA00022691"/>
    </source>
</evidence>
<gene>
    <name evidence="8" type="ORF">B7695_08290</name>
</gene>
<dbReference type="GO" id="GO:0044027">
    <property type="term" value="P:negative regulation of gene expression via chromosomal CpG island methylation"/>
    <property type="evidence" value="ECO:0007669"/>
    <property type="project" value="TreeGrafter"/>
</dbReference>
<accession>A0A1X1KJE5</accession>
<dbReference type="GO" id="GO:0009307">
    <property type="term" value="P:DNA restriction-modification system"/>
    <property type="evidence" value="ECO:0007669"/>
    <property type="project" value="UniProtKB-KW"/>
</dbReference>
<dbReference type="GO" id="GO:0032259">
    <property type="term" value="P:methylation"/>
    <property type="evidence" value="ECO:0007669"/>
    <property type="project" value="UniProtKB-KW"/>
</dbReference>
<evidence type="ECO:0000256" key="7">
    <source>
        <dbReference type="RuleBase" id="RU000417"/>
    </source>
</evidence>
<dbReference type="InterPro" id="IPR001525">
    <property type="entry name" value="C5_MeTfrase"/>
</dbReference>
<dbReference type="OrthoDB" id="9813719at2"/>
<dbReference type="GO" id="GO:0003677">
    <property type="term" value="F:DNA binding"/>
    <property type="evidence" value="ECO:0007669"/>
    <property type="project" value="TreeGrafter"/>
</dbReference>
<dbReference type="PRINTS" id="PR00105">
    <property type="entry name" value="C5METTRFRASE"/>
</dbReference>
<dbReference type="Gene3D" id="3.40.50.150">
    <property type="entry name" value="Vaccinia Virus protein VP39"/>
    <property type="match status" value="1"/>
</dbReference>
<keyword evidence="4" id="KW-0680">Restriction system</keyword>
<dbReference type="CDD" id="cd00315">
    <property type="entry name" value="Cyt_C5_DNA_methylase"/>
    <property type="match status" value="1"/>
</dbReference>
<evidence type="ECO:0000256" key="1">
    <source>
        <dbReference type="ARBA" id="ARBA00022603"/>
    </source>
</evidence>
<comment type="caution">
    <text evidence="8">The sequence shown here is derived from an EMBL/GenBank/DDBJ whole genome shotgun (WGS) entry which is preliminary data.</text>
</comment>
<dbReference type="PROSITE" id="PS51679">
    <property type="entry name" value="SAM_MT_C5"/>
    <property type="match status" value="1"/>
</dbReference>
<dbReference type="InterPro" id="IPR029063">
    <property type="entry name" value="SAM-dependent_MTases_sf"/>
</dbReference>
<evidence type="ECO:0000256" key="2">
    <source>
        <dbReference type="ARBA" id="ARBA00022679"/>
    </source>
</evidence>
<evidence type="ECO:0000256" key="4">
    <source>
        <dbReference type="ARBA" id="ARBA00022747"/>
    </source>
</evidence>
<evidence type="ECO:0000256" key="5">
    <source>
        <dbReference type="PROSITE-ProRule" id="PRU01016"/>
    </source>
</evidence>
<organism evidence="8 9">
    <name type="scientific">Streptococcus mitis</name>
    <dbReference type="NCBI Taxonomy" id="28037"/>
    <lineage>
        <taxon>Bacteria</taxon>
        <taxon>Bacillati</taxon>
        <taxon>Bacillota</taxon>
        <taxon>Bacilli</taxon>
        <taxon>Lactobacillales</taxon>
        <taxon>Streptococcaceae</taxon>
        <taxon>Streptococcus</taxon>
        <taxon>Streptococcus mitis group</taxon>
    </lineage>
</organism>
<keyword evidence="3 5" id="KW-0949">S-adenosyl-L-methionine</keyword>
<dbReference type="PROSITE" id="PS00095">
    <property type="entry name" value="C5_MTASE_2"/>
    <property type="match status" value="1"/>
</dbReference>
<dbReference type="PROSITE" id="PS00094">
    <property type="entry name" value="C5_MTASE_1"/>
    <property type="match status" value="1"/>
</dbReference>
<feature type="active site" evidence="5">
    <location>
        <position position="78"/>
    </location>
</feature>
<keyword evidence="1 5" id="KW-0489">Methyltransferase</keyword>
<dbReference type="InterPro" id="IPR031303">
    <property type="entry name" value="C5_meth_CS"/>
</dbReference>
<comment type="similarity">
    <text evidence="5 6">Belongs to the class I-like SAM-binding methyltransferase superfamily. C5-methyltransferase family.</text>
</comment>